<dbReference type="EMBL" id="MU825431">
    <property type="protein sequence ID" value="KAJ7389505.1"/>
    <property type="molecule type" value="Genomic_DNA"/>
</dbReference>
<feature type="domain" description="HECT" evidence="2">
    <location>
        <begin position="123"/>
        <end position="206"/>
    </location>
</feature>
<dbReference type="GO" id="GO:0004842">
    <property type="term" value="F:ubiquitin-protein transferase activity"/>
    <property type="evidence" value="ECO:0007669"/>
    <property type="project" value="InterPro"/>
</dbReference>
<dbReference type="InterPro" id="IPR000569">
    <property type="entry name" value="HECT_dom"/>
</dbReference>
<gene>
    <name evidence="3" type="ORF">OS493_031158</name>
</gene>
<keyword evidence="1" id="KW-0833">Ubl conjugation pathway</keyword>
<organism evidence="3 4">
    <name type="scientific">Desmophyllum pertusum</name>
    <dbReference type="NCBI Taxonomy" id="174260"/>
    <lineage>
        <taxon>Eukaryota</taxon>
        <taxon>Metazoa</taxon>
        <taxon>Cnidaria</taxon>
        <taxon>Anthozoa</taxon>
        <taxon>Hexacorallia</taxon>
        <taxon>Scleractinia</taxon>
        <taxon>Caryophylliina</taxon>
        <taxon>Caryophylliidae</taxon>
        <taxon>Desmophyllum</taxon>
    </lineage>
</organism>
<dbReference type="AlphaFoldDB" id="A0A9X0D7D3"/>
<dbReference type="Proteomes" id="UP001163046">
    <property type="component" value="Unassembled WGS sequence"/>
</dbReference>
<evidence type="ECO:0000259" key="2">
    <source>
        <dbReference type="Pfam" id="PF00632"/>
    </source>
</evidence>
<sequence>MQQAVVGKVSEDCLINSFLMLLHEKEREILQHAIHGNQPFPVSDVLDILSDYGVTSIPSASNIGKILLQVSETELISKPFLYITKLREGMGPFWQDVTDKEVHALYSVCTLTPSNVLRSLEVSAEDQQEAKVSRWLTRYIKSKDHKLLGRFLRFCTGTDVLLPYSRIRVQLVNMSNAAMRPKAQTCFNLLTLPKNYRTLVRLSENIDFYLYNPHLWDLSDLPH</sequence>
<evidence type="ECO:0000313" key="3">
    <source>
        <dbReference type="EMBL" id="KAJ7389505.1"/>
    </source>
</evidence>
<keyword evidence="4" id="KW-1185">Reference proteome</keyword>
<evidence type="ECO:0000313" key="4">
    <source>
        <dbReference type="Proteomes" id="UP001163046"/>
    </source>
</evidence>
<evidence type="ECO:0000256" key="1">
    <source>
        <dbReference type="ARBA" id="ARBA00022786"/>
    </source>
</evidence>
<dbReference type="InterPro" id="IPR035983">
    <property type="entry name" value="Hect_E3_ubiquitin_ligase"/>
</dbReference>
<dbReference type="Pfam" id="PF00632">
    <property type="entry name" value="HECT"/>
    <property type="match status" value="1"/>
</dbReference>
<accession>A0A9X0D7D3</accession>
<protein>
    <recommendedName>
        <fullName evidence="2">HECT domain-containing protein</fullName>
    </recommendedName>
</protein>
<dbReference type="OrthoDB" id="5987944at2759"/>
<dbReference type="Gene3D" id="3.30.2410.10">
    <property type="entry name" value="Hect, E3 ligase catalytic domain"/>
    <property type="match status" value="1"/>
</dbReference>
<name>A0A9X0D7D3_9CNID</name>
<comment type="caution">
    <text evidence="3">The sequence shown here is derived from an EMBL/GenBank/DDBJ whole genome shotgun (WGS) entry which is preliminary data.</text>
</comment>
<proteinExistence type="predicted"/>
<dbReference type="SUPFAM" id="SSF56204">
    <property type="entry name" value="Hect, E3 ligase catalytic domain"/>
    <property type="match status" value="1"/>
</dbReference>
<reference evidence="3" key="1">
    <citation type="submission" date="2023-01" db="EMBL/GenBank/DDBJ databases">
        <title>Genome assembly of the deep-sea coral Lophelia pertusa.</title>
        <authorList>
            <person name="Herrera S."/>
            <person name="Cordes E."/>
        </authorList>
    </citation>
    <scope>NUCLEOTIDE SEQUENCE</scope>
    <source>
        <strain evidence="3">USNM1676648</strain>
        <tissue evidence="3">Polyp</tissue>
    </source>
</reference>